<keyword evidence="2" id="KW-0472">Membrane</keyword>
<name>A0AAD2FJW3_9STRA</name>
<feature type="compositionally biased region" description="Low complexity" evidence="1">
    <location>
        <begin position="79"/>
        <end position="90"/>
    </location>
</feature>
<sequence>MMASATEGSSNDHTGTPTRQRKAPRQNAHTSVLGMDGTDLQVPPTGAAIMNGNRGTPKRKEAPTNASMNVEQGEASAHNSISSNNSLGNSNREDPMISGLGALPDSRTSWWGKVWGGSYNQIAPQQPTGADATRYAADSLMRAENGFDFIGGAPTVEDQLRQDCQFFYQGFDDQPSPHQRTRFRPFSSPRNASMRSNSRAGALFYAKYERLNQELKDYDQHDLALEVEGGPVHPVHMRLNSDTSINVLDVQHSCLFYEQDGKLLMKLPRDQMRLMMDHDLEPGIVSVEQWRKAEDQYQGLTAISQMEMTPPLKYVLTVPDDLYRRVVSEMSYRLMPPCWGFFKCCHYHDDTDHADIRLALLILAITFTLIFGFTIEWRTT</sequence>
<evidence type="ECO:0000313" key="3">
    <source>
        <dbReference type="EMBL" id="CAJ1936331.1"/>
    </source>
</evidence>
<organism evidence="3 4">
    <name type="scientific">Cylindrotheca closterium</name>
    <dbReference type="NCBI Taxonomy" id="2856"/>
    <lineage>
        <taxon>Eukaryota</taxon>
        <taxon>Sar</taxon>
        <taxon>Stramenopiles</taxon>
        <taxon>Ochrophyta</taxon>
        <taxon>Bacillariophyta</taxon>
        <taxon>Bacillariophyceae</taxon>
        <taxon>Bacillariophycidae</taxon>
        <taxon>Bacillariales</taxon>
        <taxon>Bacillariaceae</taxon>
        <taxon>Cylindrotheca</taxon>
    </lineage>
</organism>
<dbReference type="Proteomes" id="UP001295423">
    <property type="component" value="Unassembled WGS sequence"/>
</dbReference>
<feature type="transmembrane region" description="Helical" evidence="2">
    <location>
        <begin position="356"/>
        <end position="375"/>
    </location>
</feature>
<gene>
    <name evidence="3" type="ORF">CYCCA115_LOCUS5138</name>
</gene>
<reference evidence="3" key="1">
    <citation type="submission" date="2023-08" db="EMBL/GenBank/DDBJ databases">
        <authorList>
            <person name="Audoor S."/>
            <person name="Bilcke G."/>
        </authorList>
    </citation>
    <scope>NUCLEOTIDE SEQUENCE</scope>
</reference>
<keyword evidence="2" id="KW-1133">Transmembrane helix</keyword>
<protein>
    <submittedName>
        <fullName evidence="3">Uncharacterized protein</fullName>
    </submittedName>
</protein>
<dbReference type="AlphaFoldDB" id="A0AAD2FJW3"/>
<feature type="region of interest" description="Disordered" evidence="1">
    <location>
        <begin position="1"/>
        <end position="101"/>
    </location>
</feature>
<evidence type="ECO:0000256" key="1">
    <source>
        <dbReference type="SAM" id="MobiDB-lite"/>
    </source>
</evidence>
<proteinExistence type="predicted"/>
<accession>A0AAD2FJW3</accession>
<feature type="compositionally biased region" description="Polar residues" evidence="1">
    <location>
        <begin position="1"/>
        <end position="18"/>
    </location>
</feature>
<keyword evidence="2" id="KW-0812">Transmembrane</keyword>
<evidence type="ECO:0000256" key="2">
    <source>
        <dbReference type="SAM" id="Phobius"/>
    </source>
</evidence>
<keyword evidence="4" id="KW-1185">Reference proteome</keyword>
<comment type="caution">
    <text evidence="3">The sequence shown here is derived from an EMBL/GenBank/DDBJ whole genome shotgun (WGS) entry which is preliminary data.</text>
</comment>
<feature type="region of interest" description="Disordered" evidence="1">
    <location>
        <begin position="175"/>
        <end position="194"/>
    </location>
</feature>
<evidence type="ECO:0000313" key="4">
    <source>
        <dbReference type="Proteomes" id="UP001295423"/>
    </source>
</evidence>
<dbReference type="EMBL" id="CAKOGP040000557">
    <property type="protein sequence ID" value="CAJ1936331.1"/>
    <property type="molecule type" value="Genomic_DNA"/>
</dbReference>